<dbReference type="EnsemblMetazoa" id="Aqu2.1.35519_001">
    <property type="protein sequence ID" value="Aqu2.1.35519_001"/>
    <property type="gene ID" value="Aqu2.1.35519"/>
</dbReference>
<accession>A0A1X7V6T1</accession>
<protein>
    <submittedName>
        <fullName evidence="1">Uncharacterized protein</fullName>
    </submittedName>
</protein>
<dbReference type="InParanoid" id="A0A1X7V6T1"/>
<dbReference type="AlphaFoldDB" id="A0A1X7V6T1"/>
<reference evidence="1" key="1">
    <citation type="submission" date="2017-05" db="UniProtKB">
        <authorList>
            <consortium name="EnsemblMetazoa"/>
        </authorList>
    </citation>
    <scope>IDENTIFICATION</scope>
</reference>
<sequence length="191" mass="21771">MGGTSSTEIVYRDREIKVEVESEQSKQYRKMLQVDNQLEKIREEVSCLNPVITEGIKSGIKSNDSAVIVRHDGSTDRDAIVQNVEKFFPSNPCKNELVKSATNLLELINATRGVHDLLKWEKLVVYKKVKGNVYGFELQYKVRFLDELKGKVPGFRSNETTLLVAFKSALYLMDEDPHDFPDAEEVEAIQM</sequence>
<evidence type="ECO:0000313" key="1">
    <source>
        <dbReference type="EnsemblMetazoa" id="Aqu2.1.35519_001"/>
    </source>
</evidence>
<name>A0A1X7V6T1_AMPQE</name>
<organism evidence="1">
    <name type="scientific">Amphimedon queenslandica</name>
    <name type="common">Sponge</name>
    <dbReference type="NCBI Taxonomy" id="400682"/>
    <lineage>
        <taxon>Eukaryota</taxon>
        <taxon>Metazoa</taxon>
        <taxon>Porifera</taxon>
        <taxon>Demospongiae</taxon>
        <taxon>Heteroscleromorpha</taxon>
        <taxon>Haplosclerida</taxon>
        <taxon>Niphatidae</taxon>
        <taxon>Amphimedon</taxon>
    </lineage>
</organism>
<proteinExistence type="predicted"/>